<evidence type="ECO:0000256" key="7">
    <source>
        <dbReference type="ARBA" id="ARBA00023004"/>
    </source>
</evidence>
<dbReference type="InterPro" id="IPR010226">
    <property type="entry name" value="NADH_quinone_OxRdtase_chainI"/>
</dbReference>
<dbReference type="Pfam" id="PF12838">
    <property type="entry name" value="Fer4_7"/>
    <property type="match status" value="1"/>
</dbReference>
<feature type="domain" description="4Fe-4S ferredoxin-type" evidence="14">
    <location>
        <begin position="94"/>
        <end position="123"/>
    </location>
</feature>
<dbReference type="HAMAP" id="MF_01351">
    <property type="entry name" value="NDH1_NuoI"/>
    <property type="match status" value="1"/>
</dbReference>
<sequence length="249" mass="27533">MANLLARAFHGLNQVRRGLATVFGHSFREPITKEYPQIVPDITTNFRGRLALTVNPETGDHLCISCRQCERVCPDKCIEITSAKSAETGKLELIDFKIDHGLCMFCGLCTEVCPTYCIINTNDFELSEYAREDLIYDLKKLTLSQDESAFYFERKEMPLPKPKPAKAAPAAGAAPAAKPAAAAPAAAKAEAPKAEEKKEEPKAEAPRAEEKKEEKKEEPKAEAPKAEEKKEEKKEEPKADSPAAEEKKD</sequence>
<keyword evidence="11 12" id="KW-0472">Membrane</keyword>
<evidence type="ECO:0000256" key="8">
    <source>
        <dbReference type="ARBA" id="ARBA00023014"/>
    </source>
</evidence>
<evidence type="ECO:0000256" key="3">
    <source>
        <dbReference type="ARBA" id="ARBA00022719"/>
    </source>
</evidence>
<dbReference type="GO" id="GO:0005506">
    <property type="term" value="F:iron ion binding"/>
    <property type="evidence" value="ECO:0007669"/>
    <property type="project" value="UniProtKB-UniRule"/>
</dbReference>
<evidence type="ECO:0000256" key="10">
    <source>
        <dbReference type="ARBA" id="ARBA00023075"/>
    </source>
</evidence>
<dbReference type="EMBL" id="JAFLCK010000001">
    <property type="protein sequence ID" value="MBN8658891.1"/>
    <property type="molecule type" value="Genomic_DNA"/>
</dbReference>
<evidence type="ECO:0000313" key="16">
    <source>
        <dbReference type="Proteomes" id="UP000664277"/>
    </source>
</evidence>
<keyword evidence="10 12" id="KW-0830">Ubiquinone</keyword>
<comment type="cofactor">
    <cofactor evidence="12">
        <name>[4Fe-4S] cluster</name>
        <dbReference type="ChEBI" id="CHEBI:49883"/>
    </cofactor>
    <text evidence="12">Binds 2 [4Fe-4S] clusters per subunit.</text>
</comment>
<dbReference type="InterPro" id="IPR017900">
    <property type="entry name" value="4Fe4S_Fe_S_CS"/>
</dbReference>
<feature type="binding site" evidence="12">
    <location>
        <position position="66"/>
    </location>
    <ligand>
        <name>[4Fe-4S] cluster</name>
        <dbReference type="ChEBI" id="CHEBI:49883"/>
        <label>1</label>
    </ligand>
</feature>
<comment type="subcellular location">
    <subcellularLocation>
        <location evidence="12">Cell membrane</location>
        <topology evidence="12">Peripheral membrane protein</topology>
    </subcellularLocation>
</comment>
<evidence type="ECO:0000313" key="15">
    <source>
        <dbReference type="EMBL" id="MBN8658891.1"/>
    </source>
</evidence>
<feature type="binding site" evidence="12">
    <location>
        <position position="63"/>
    </location>
    <ligand>
        <name>[4Fe-4S] cluster</name>
        <dbReference type="ChEBI" id="CHEBI:49883"/>
        <label>1</label>
    </ligand>
</feature>
<gene>
    <name evidence="12" type="primary">nuoI</name>
    <name evidence="15" type="ORF">J0M35_00900</name>
</gene>
<feature type="binding site" evidence="12">
    <location>
        <position position="103"/>
    </location>
    <ligand>
        <name>[4Fe-4S] cluster</name>
        <dbReference type="ChEBI" id="CHEBI:49883"/>
        <label>2</label>
    </ligand>
</feature>
<evidence type="ECO:0000256" key="6">
    <source>
        <dbReference type="ARBA" id="ARBA00022967"/>
    </source>
</evidence>
<evidence type="ECO:0000256" key="13">
    <source>
        <dbReference type="SAM" id="MobiDB-lite"/>
    </source>
</evidence>
<keyword evidence="3 12" id="KW-0874">Quinone</keyword>
<reference evidence="15" key="1">
    <citation type="submission" date="2021-02" db="EMBL/GenBank/DDBJ databases">
        <title>Genome-Resolved Metagenomics of a Microbial Community Performing Photosynthetic Biological Nutrient Removal.</title>
        <authorList>
            <person name="Mcdaniel E.A."/>
        </authorList>
    </citation>
    <scope>NUCLEOTIDE SEQUENCE</scope>
    <source>
        <strain evidence="15">UWPOB_OBS1</strain>
    </source>
</reference>
<dbReference type="GO" id="GO:0051539">
    <property type="term" value="F:4 iron, 4 sulfur cluster binding"/>
    <property type="evidence" value="ECO:0007669"/>
    <property type="project" value="UniProtKB-KW"/>
</dbReference>
<dbReference type="GO" id="GO:0050136">
    <property type="term" value="F:NADH dehydrogenase (quinone) (non-electrogenic) activity"/>
    <property type="evidence" value="ECO:0007669"/>
    <property type="project" value="UniProtKB-UniRule"/>
</dbReference>
<dbReference type="InterPro" id="IPR017896">
    <property type="entry name" value="4Fe4S_Fe-S-bd"/>
</dbReference>
<keyword evidence="5" id="KW-0677">Repeat</keyword>
<comment type="function">
    <text evidence="12">NDH-1 shuttles electrons from NADH, via FMN and iron-sulfur (Fe-S) centers, to quinones in the respiratory chain. The immediate electron acceptor for the enzyme in this species is believed to be ubiquinone. Couples the redox reaction to proton translocation (for every two electrons transferred, four hydrogen ions are translocated across the cytoplasmic membrane), and thus conserves the redox energy in a proton gradient.</text>
</comment>
<evidence type="ECO:0000256" key="1">
    <source>
        <dbReference type="ARBA" id="ARBA00022475"/>
    </source>
</evidence>
<dbReference type="Proteomes" id="UP000664277">
    <property type="component" value="Unassembled WGS sequence"/>
</dbReference>
<evidence type="ECO:0000256" key="9">
    <source>
        <dbReference type="ARBA" id="ARBA00023027"/>
    </source>
</evidence>
<comment type="similarity">
    <text evidence="12">Belongs to the complex I 23 kDa subunit family.</text>
</comment>
<dbReference type="PROSITE" id="PS00198">
    <property type="entry name" value="4FE4S_FER_1"/>
    <property type="match status" value="1"/>
</dbReference>
<dbReference type="EC" id="7.1.1.-" evidence="12"/>
<dbReference type="PROSITE" id="PS51379">
    <property type="entry name" value="4FE4S_FER_2"/>
    <property type="match status" value="2"/>
</dbReference>
<keyword evidence="6 12" id="KW-1278">Translocase</keyword>
<feature type="binding site" evidence="12">
    <location>
        <position position="106"/>
    </location>
    <ligand>
        <name>[4Fe-4S] cluster</name>
        <dbReference type="ChEBI" id="CHEBI:49883"/>
        <label>2</label>
    </ligand>
</feature>
<comment type="caution">
    <text evidence="15">The sequence shown here is derived from an EMBL/GenBank/DDBJ whole genome shotgun (WGS) entry which is preliminary data.</text>
</comment>
<name>A0A8J7P6Q9_9BACT</name>
<protein>
    <recommendedName>
        <fullName evidence="12">NADH-quinone oxidoreductase subunit I</fullName>
        <ecNumber evidence="12">7.1.1.-</ecNumber>
    </recommendedName>
    <alternativeName>
        <fullName evidence="12">NADH dehydrogenase I subunit I</fullName>
    </alternativeName>
    <alternativeName>
        <fullName evidence="12">NDH-1 subunit I</fullName>
    </alternativeName>
</protein>
<feature type="binding site" evidence="12">
    <location>
        <position position="109"/>
    </location>
    <ligand>
        <name>[4Fe-4S] cluster</name>
        <dbReference type="ChEBI" id="CHEBI:49883"/>
        <label>2</label>
    </ligand>
</feature>
<feature type="domain" description="4Fe-4S ferredoxin-type" evidence="14">
    <location>
        <begin position="50"/>
        <end position="83"/>
    </location>
</feature>
<evidence type="ECO:0000256" key="2">
    <source>
        <dbReference type="ARBA" id="ARBA00022485"/>
    </source>
</evidence>
<feature type="compositionally biased region" description="Low complexity" evidence="13">
    <location>
        <begin position="165"/>
        <end position="189"/>
    </location>
</feature>
<evidence type="ECO:0000259" key="14">
    <source>
        <dbReference type="PROSITE" id="PS51379"/>
    </source>
</evidence>
<comment type="catalytic activity">
    <reaction evidence="12">
        <text>a quinone + NADH + 5 H(+)(in) = a quinol + NAD(+) + 4 H(+)(out)</text>
        <dbReference type="Rhea" id="RHEA:57888"/>
        <dbReference type="ChEBI" id="CHEBI:15378"/>
        <dbReference type="ChEBI" id="CHEBI:24646"/>
        <dbReference type="ChEBI" id="CHEBI:57540"/>
        <dbReference type="ChEBI" id="CHEBI:57945"/>
        <dbReference type="ChEBI" id="CHEBI:132124"/>
    </reaction>
</comment>
<dbReference type="AlphaFoldDB" id="A0A8J7P6Q9"/>
<comment type="subunit">
    <text evidence="12">NDH-1 is composed of 14 different subunits. Subunits NuoA, H, J, K, L, M, N constitute the membrane sector of the complex.</text>
</comment>
<keyword evidence="2 12" id="KW-0004">4Fe-4S</keyword>
<organism evidence="15 16">
    <name type="scientific">Candidatus Obscuribacter phosphatis</name>
    <dbReference type="NCBI Taxonomy" id="1906157"/>
    <lineage>
        <taxon>Bacteria</taxon>
        <taxon>Bacillati</taxon>
        <taxon>Candidatus Melainabacteria</taxon>
        <taxon>Candidatus Obscuribacterales</taxon>
        <taxon>Candidatus Obscuribacteraceae</taxon>
        <taxon>Candidatus Obscuribacter</taxon>
    </lineage>
</organism>
<dbReference type="PANTHER" id="PTHR10849">
    <property type="entry name" value="NADH DEHYDROGENASE UBIQUINONE IRON-SULFUR PROTEIN 8, MITOCHONDRIAL"/>
    <property type="match status" value="1"/>
</dbReference>
<keyword evidence="7 12" id="KW-0408">Iron</keyword>
<keyword evidence="8 12" id="KW-0411">Iron-sulfur</keyword>
<evidence type="ECO:0000256" key="5">
    <source>
        <dbReference type="ARBA" id="ARBA00022737"/>
    </source>
</evidence>
<feature type="binding site" evidence="12">
    <location>
        <position position="69"/>
    </location>
    <ligand>
        <name>[4Fe-4S] cluster</name>
        <dbReference type="ChEBI" id="CHEBI:49883"/>
        <label>1</label>
    </ligand>
</feature>
<accession>A0A8J7P6Q9</accession>
<dbReference type="GO" id="GO:0005886">
    <property type="term" value="C:plasma membrane"/>
    <property type="evidence" value="ECO:0007669"/>
    <property type="project" value="UniProtKB-SubCell"/>
</dbReference>
<dbReference type="NCBIfam" id="TIGR01971">
    <property type="entry name" value="NuoI"/>
    <property type="match status" value="1"/>
</dbReference>
<evidence type="ECO:0000256" key="4">
    <source>
        <dbReference type="ARBA" id="ARBA00022723"/>
    </source>
</evidence>
<feature type="binding site" evidence="12">
    <location>
        <position position="113"/>
    </location>
    <ligand>
        <name>[4Fe-4S] cluster</name>
        <dbReference type="ChEBI" id="CHEBI:49883"/>
        <label>1</label>
    </ligand>
</feature>
<feature type="compositionally biased region" description="Basic and acidic residues" evidence="13">
    <location>
        <begin position="190"/>
        <end position="249"/>
    </location>
</feature>
<evidence type="ECO:0000256" key="12">
    <source>
        <dbReference type="HAMAP-Rule" id="MF_01351"/>
    </source>
</evidence>
<dbReference type="SUPFAM" id="SSF54862">
    <property type="entry name" value="4Fe-4S ferredoxins"/>
    <property type="match status" value="1"/>
</dbReference>
<feature type="region of interest" description="Disordered" evidence="13">
    <location>
        <begin position="159"/>
        <end position="249"/>
    </location>
</feature>
<dbReference type="GO" id="GO:0048038">
    <property type="term" value="F:quinone binding"/>
    <property type="evidence" value="ECO:0007669"/>
    <property type="project" value="UniProtKB-KW"/>
</dbReference>
<dbReference type="PANTHER" id="PTHR10849:SF24">
    <property type="entry name" value="NADH-QUINONE OXIDOREDUCTASE SUBUNIT I 2"/>
    <property type="match status" value="1"/>
</dbReference>
<keyword evidence="1 12" id="KW-1003">Cell membrane</keyword>
<dbReference type="Gene3D" id="3.30.70.3270">
    <property type="match status" value="1"/>
</dbReference>
<keyword evidence="4 12" id="KW-0479">Metal-binding</keyword>
<proteinExistence type="inferred from homology"/>
<keyword evidence="9 12" id="KW-0520">NAD</keyword>
<evidence type="ECO:0000256" key="11">
    <source>
        <dbReference type="ARBA" id="ARBA00023136"/>
    </source>
</evidence>
<feature type="binding site" evidence="12">
    <location>
        <position position="73"/>
    </location>
    <ligand>
        <name>[4Fe-4S] cluster</name>
        <dbReference type="ChEBI" id="CHEBI:49883"/>
        <label>2</label>
    </ligand>
</feature>